<name>A0A9Q9EMN6_9PEZI</name>
<gene>
    <name evidence="2" type="ORF">Slin15195_G079670</name>
</gene>
<evidence type="ECO:0000313" key="2">
    <source>
        <dbReference type="EMBL" id="USW54648.1"/>
    </source>
</evidence>
<protein>
    <recommendedName>
        <fullName evidence="4">Secreted protein</fullName>
    </recommendedName>
</protein>
<proteinExistence type="predicted"/>
<evidence type="ECO:0000313" key="3">
    <source>
        <dbReference type="Proteomes" id="UP001056384"/>
    </source>
</evidence>
<dbReference type="Proteomes" id="UP001056384">
    <property type="component" value="Chromosome 6"/>
</dbReference>
<accession>A0A9Q9EMN6</accession>
<dbReference type="EMBL" id="CP099423">
    <property type="protein sequence ID" value="USW54648.1"/>
    <property type="molecule type" value="Genomic_DNA"/>
</dbReference>
<reference evidence="2" key="1">
    <citation type="submission" date="2022-06" db="EMBL/GenBank/DDBJ databases">
        <title>Complete genome sequences of two strains of the flax pathogen Septoria linicola.</title>
        <authorList>
            <person name="Lapalu N."/>
            <person name="Simon A."/>
            <person name="Demenou B."/>
            <person name="Paumier D."/>
            <person name="Guillot M.-P."/>
            <person name="Gout L."/>
            <person name="Valade R."/>
        </authorList>
    </citation>
    <scope>NUCLEOTIDE SEQUENCE</scope>
    <source>
        <strain evidence="2">SE15195</strain>
    </source>
</reference>
<keyword evidence="3" id="KW-1185">Reference proteome</keyword>
<keyword evidence="1" id="KW-0732">Signal</keyword>
<evidence type="ECO:0008006" key="4">
    <source>
        <dbReference type="Google" id="ProtNLM"/>
    </source>
</evidence>
<evidence type="ECO:0000256" key="1">
    <source>
        <dbReference type="SAM" id="SignalP"/>
    </source>
</evidence>
<sequence>MPLLRTLTALLAVASSVTAQGAVAFSGSGPFPAGRDYLQDAETVAEKTVPFDLYFPNKGEAPRWELSTRLDVAAPPDSRISNAQVLNTVYDFKLPGGQNLTEAVADNSGHLSQENFCVTILETLLPASEAKRYDPKLEKNASDRSCEKPFQKECLRIINRLMKERKPAAPGCRFSNIDLNEIKQCEWIFGDTTKTSTFNLLEPGLDLTGGFAHITSDLYDGSNSTFVDVAEKRIHMVAIESGSTFTPLCVKINTEKK</sequence>
<organism evidence="2 3">
    <name type="scientific">Septoria linicola</name>
    <dbReference type="NCBI Taxonomy" id="215465"/>
    <lineage>
        <taxon>Eukaryota</taxon>
        <taxon>Fungi</taxon>
        <taxon>Dikarya</taxon>
        <taxon>Ascomycota</taxon>
        <taxon>Pezizomycotina</taxon>
        <taxon>Dothideomycetes</taxon>
        <taxon>Dothideomycetidae</taxon>
        <taxon>Mycosphaerellales</taxon>
        <taxon>Mycosphaerellaceae</taxon>
        <taxon>Septoria</taxon>
    </lineage>
</organism>
<dbReference type="AlphaFoldDB" id="A0A9Q9EMN6"/>
<feature type="chain" id="PRO_5040317675" description="Secreted protein" evidence="1">
    <location>
        <begin position="20"/>
        <end position="257"/>
    </location>
</feature>
<feature type="signal peptide" evidence="1">
    <location>
        <begin position="1"/>
        <end position="19"/>
    </location>
</feature>